<dbReference type="InterPro" id="IPR035965">
    <property type="entry name" value="PAS-like_dom_sf"/>
</dbReference>
<dbReference type="InterPro" id="IPR036097">
    <property type="entry name" value="HisK_dim/P_sf"/>
</dbReference>
<dbReference type="SUPFAM" id="SSF55785">
    <property type="entry name" value="PYP-like sensor domain (PAS domain)"/>
    <property type="match status" value="1"/>
</dbReference>
<dbReference type="GO" id="GO:0000155">
    <property type="term" value="F:phosphorelay sensor kinase activity"/>
    <property type="evidence" value="ECO:0007669"/>
    <property type="project" value="InterPro"/>
</dbReference>
<name>A0AAU9E948_9BACT</name>
<dbReference type="GO" id="GO:0005524">
    <property type="term" value="F:ATP binding"/>
    <property type="evidence" value="ECO:0007669"/>
    <property type="project" value="UniProtKB-KW"/>
</dbReference>
<dbReference type="EMBL" id="AP028679">
    <property type="protein sequence ID" value="BEQ13643.1"/>
    <property type="molecule type" value="Genomic_DNA"/>
</dbReference>
<comment type="catalytic activity">
    <reaction evidence="1">
        <text>ATP + protein L-histidine = ADP + protein N-phospho-L-histidine.</text>
        <dbReference type="EC" id="2.7.13.3"/>
    </reaction>
</comment>
<dbReference type="SMART" id="SM00387">
    <property type="entry name" value="HATPase_c"/>
    <property type="match status" value="1"/>
</dbReference>
<evidence type="ECO:0000256" key="6">
    <source>
        <dbReference type="ARBA" id="ARBA00022777"/>
    </source>
</evidence>
<dbReference type="Pfam" id="PF00512">
    <property type="entry name" value="HisKA"/>
    <property type="match status" value="1"/>
</dbReference>
<reference evidence="12" key="1">
    <citation type="journal article" date="2023" name="Arch. Microbiol.">
        <title>Desulfoferula mesophilus gen. nov. sp. nov., a mesophilic sulfate-reducing bacterium isolated from a brackish lake sediment.</title>
        <authorList>
            <person name="Watanabe T."/>
            <person name="Yabe T."/>
            <person name="Tsuji J.M."/>
            <person name="Fukui M."/>
        </authorList>
    </citation>
    <scope>NUCLEOTIDE SEQUENCE [LARGE SCALE GENOMIC DNA]</scope>
    <source>
        <strain evidence="12">12FAK</strain>
    </source>
</reference>
<dbReference type="SUPFAM" id="SSF55874">
    <property type="entry name" value="ATPase domain of HSP90 chaperone/DNA topoisomerase II/histidine kinase"/>
    <property type="match status" value="1"/>
</dbReference>
<dbReference type="NCBIfam" id="TIGR00229">
    <property type="entry name" value="sensory_box"/>
    <property type="match status" value="1"/>
</dbReference>
<dbReference type="InterPro" id="IPR003661">
    <property type="entry name" value="HisK_dim/P_dom"/>
</dbReference>
<dbReference type="Pfam" id="PF14361">
    <property type="entry name" value="RsbRD_N"/>
    <property type="match status" value="1"/>
</dbReference>
<dbReference type="SUPFAM" id="SSF47384">
    <property type="entry name" value="Homodimeric domain of signal transducing histidine kinase"/>
    <property type="match status" value="1"/>
</dbReference>
<evidence type="ECO:0000256" key="1">
    <source>
        <dbReference type="ARBA" id="ARBA00000085"/>
    </source>
</evidence>
<evidence type="ECO:0000256" key="5">
    <source>
        <dbReference type="ARBA" id="ARBA00022741"/>
    </source>
</evidence>
<proteinExistence type="predicted"/>
<evidence type="ECO:0000256" key="7">
    <source>
        <dbReference type="ARBA" id="ARBA00022840"/>
    </source>
</evidence>
<dbReference type="Proteomes" id="UP001366166">
    <property type="component" value="Chromosome"/>
</dbReference>
<dbReference type="RefSeq" id="WP_338605396.1">
    <property type="nucleotide sequence ID" value="NZ_AP028679.1"/>
</dbReference>
<evidence type="ECO:0000256" key="8">
    <source>
        <dbReference type="ARBA" id="ARBA00023012"/>
    </source>
</evidence>
<dbReference type="Gene3D" id="3.30.565.10">
    <property type="entry name" value="Histidine kinase-like ATPase, C-terminal domain"/>
    <property type="match status" value="1"/>
</dbReference>
<feature type="domain" description="Histidine kinase" evidence="9">
    <location>
        <begin position="312"/>
        <end position="523"/>
    </location>
</feature>
<dbReference type="AlphaFoldDB" id="A0AAU9E948"/>
<evidence type="ECO:0000256" key="3">
    <source>
        <dbReference type="ARBA" id="ARBA00022553"/>
    </source>
</evidence>
<dbReference type="Pfam" id="PF02518">
    <property type="entry name" value="HATPase_c"/>
    <property type="match status" value="1"/>
</dbReference>
<evidence type="ECO:0000259" key="10">
    <source>
        <dbReference type="PROSITE" id="PS50112"/>
    </source>
</evidence>
<evidence type="ECO:0000256" key="2">
    <source>
        <dbReference type="ARBA" id="ARBA00012438"/>
    </source>
</evidence>
<dbReference type="InterPro" id="IPR025751">
    <property type="entry name" value="RsbRD_N_dom"/>
</dbReference>
<dbReference type="InterPro" id="IPR036890">
    <property type="entry name" value="HATPase_C_sf"/>
</dbReference>
<dbReference type="CDD" id="cd00082">
    <property type="entry name" value="HisKA"/>
    <property type="match status" value="1"/>
</dbReference>
<organism evidence="11 12">
    <name type="scientific">Desulfoferula mesophila</name>
    <dbReference type="NCBI Taxonomy" id="3058419"/>
    <lineage>
        <taxon>Bacteria</taxon>
        <taxon>Pseudomonadati</taxon>
        <taxon>Thermodesulfobacteriota</taxon>
        <taxon>Desulfarculia</taxon>
        <taxon>Desulfarculales</taxon>
        <taxon>Desulfarculaceae</taxon>
        <taxon>Desulfoferula</taxon>
    </lineage>
</organism>
<dbReference type="EC" id="2.7.13.3" evidence="2"/>
<accession>A0AAU9E948</accession>
<keyword evidence="5" id="KW-0547">Nucleotide-binding</keyword>
<dbReference type="Gene3D" id="3.30.450.20">
    <property type="entry name" value="PAS domain"/>
    <property type="match status" value="1"/>
</dbReference>
<dbReference type="InterPro" id="IPR004358">
    <property type="entry name" value="Sig_transdc_His_kin-like_C"/>
</dbReference>
<evidence type="ECO:0000313" key="12">
    <source>
        <dbReference type="Proteomes" id="UP001366166"/>
    </source>
</evidence>
<dbReference type="InterPro" id="IPR000014">
    <property type="entry name" value="PAS"/>
</dbReference>
<dbReference type="PROSITE" id="PS50109">
    <property type="entry name" value="HIS_KIN"/>
    <property type="match status" value="1"/>
</dbReference>
<evidence type="ECO:0000313" key="11">
    <source>
        <dbReference type="EMBL" id="BEQ13643.1"/>
    </source>
</evidence>
<sequence length="523" mass="58713">MPIPSHAPVLAAPQATADTYARFLRWLAGQRDEIIDQWVERLTLMSPSYRRRPTAELYQTVTEAFRANQQALESGDLGLMDRFIDFITEKRLHAGFPLSDVQKAFELFRELVMERLCQGDLTGYLPECLPRVNACLAYTIHRFSDCFQGMHERYLRQHAHQLERQVHARTAELAESERRYKTLVDEINDGYFIIQGERIVFANQTFCQMHGAGLESVVGGRFADFVAPEDRPLVMGAVWEALAHRSGGGQLGYDRAGCPADQTATEIKFKVVDLGQGPVTIGVCRDISQRVALEATIRGHERMAYVGKVAASLSHEIRNPLSTCTLNMLILKQKLNLDGFDRRRLELTVRELTRLEDILRELLDLARPLELNRRPSHLPQVAKDCLDLLAGKVHAQGISIYQRHARGLPPAEVDPDKIEQALLNLLLNAIDSVETGGRITVWTRRVAQDRQDWAELGVHDNGPGIDPKLKENLFAPFATNKAHGTGLGLSNVKRVVEAHGGRVLVKSRPGLGATFMMRLPWTS</sequence>
<evidence type="ECO:0000256" key="4">
    <source>
        <dbReference type="ARBA" id="ARBA00022679"/>
    </source>
</evidence>
<dbReference type="CDD" id="cd00075">
    <property type="entry name" value="HATPase"/>
    <property type="match status" value="1"/>
</dbReference>
<dbReference type="PANTHER" id="PTHR43065">
    <property type="entry name" value="SENSOR HISTIDINE KINASE"/>
    <property type="match status" value="1"/>
</dbReference>
<dbReference type="KEGG" id="dmp:FAK_07090"/>
<protein>
    <recommendedName>
        <fullName evidence="2">histidine kinase</fullName>
        <ecNumber evidence="2">2.7.13.3</ecNumber>
    </recommendedName>
</protein>
<keyword evidence="6" id="KW-0418">Kinase</keyword>
<dbReference type="SMART" id="SM00388">
    <property type="entry name" value="HisKA"/>
    <property type="match status" value="1"/>
</dbReference>
<dbReference type="SMART" id="SM00091">
    <property type="entry name" value="PAS"/>
    <property type="match status" value="1"/>
</dbReference>
<keyword evidence="8" id="KW-0902">Two-component regulatory system</keyword>
<dbReference type="InterPro" id="IPR005467">
    <property type="entry name" value="His_kinase_dom"/>
</dbReference>
<keyword evidence="3" id="KW-0597">Phosphoprotein</keyword>
<keyword evidence="4" id="KW-0808">Transferase</keyword>
<dbReference type="Gene3D" id="1.10.287.130">
    <property type="match status" value="1"/>
</dbReference>
<dbReference type="Pfam" id="PF13188">
    <property type="entry name" value="PAS_8"/>
    <property type="match status" value="1"/>
</dbReference>
<dbReference type="PROSITE" id="PS50112">
    <property type="entry name" value="PAS"/>
    <property type="match status" value="1"/>
</dbReference>
<evidence type="ECO:0000259" key="9">
    <source>
        <dbReference type="PROSITE" id="PS50109"/>
    </source>
</evidence>
<gene>
    <name evidence="11" type="ORF">FAK_07090</name>
</gene>
<dbReference type="InterPro" id="IPR003594">
    <property type="entry name" value="HATPase_dom"/>
</dbReference>
<dbReference type="CDD" id="cd00130">
    <property type="entry name" value="PAS"/>
    <property type="match status" value="1"/>
</dbReference>
<keyword evidence="12" id="KW-1185">Reference proteome</keyword>
<keyword evidence="7" id="KW-0067">ATP-binding</keyword>
<dbReference type="PANTHER" id="PTHR43065:SF10">
    <property type="entry name" value="PEROXIDE STRESS-ACTIVATED HISTIDINE KINASE MAK3"/>
    <property type="match status" value="1"/>
</dbReference>
<dbReference type="PRINTS" id="PR00344">
    <property type="entry name" value="BCTRLSENSOR"/>
</dbReference>
<feature type="domain" description="PAS" evidence="10">
    <location>
        <begin position="176"/>
        <end position="245"/>
    </location>
</feature>